<dbReference type="Proteomes" id="UP000694722">
    <property type="component" value="Unplaced"/>
</dbReference>
<organism evidence="2 3">
    <name type="scientific">Sus scrofa</name>
    <name type="common">Pig</name>
    <dbReference type="NCBI Taxonomy" id="9823"/>
    <lineage>
        <taxon>Eukaryota</taxon>
        <taxon>Metazoa</taxon>
        <taxon>Chordata</taxon>
        <taxon>Craniata</taxon>
        <taxon>Vertebrata</taxon>
        <taxon>Euteleostomi</taxon>
        <taxon>Mammalia</taxon>
        <taxon>Eutheria</taxon>
        <taxon>Laurasiatheria</taxon>
        <taxon>Artiodactyla</taxon>
        <taxon>Suina</taxon>
        <taxon>Suidae</taxon>
        <taxon>Sus</taxon>
    </lineage>
</organism>
<name>A0A8D0KKB6_PIG</name>
<evidence type="ECO:0000313" key="3">
    <source>
        <dbReference type="Proteomes" id="UP000694722"/>
    </source>
</evidence>
<dbReference type="Proteomes" id="UP000694571">
    <property type="component" value="Unplaced"/>
</dbReference>
<dbReference type="PROSITE" id="PS50805">
    <property type="entry name" value="KRAB"/>
    <property type="match status" value="1"/>
</dbReference>
<feature type="domain" description="KRAB" evidence="1">
    <location>
        <begin position="1"/>
        <end position="51"/>
    </location>
</feature>
<accession>A0A8D0KKB6</accession>
<dbReference type="Ensembl" id="ENSSSCT00045061933.1">
    <property type="protein sequence ID" value="ENSSSCP00045043550.1"/>
    <property type="gene ID" value="ENSSSCG00045036056.1"/>
</dbReference>
<evidence type="ECO:0000259" key="1">
    <source>
        <dbReference type="PROSITE" id="PS50805"/>
    </source>
</evidence>
<dbReference type="Ensembl" id="ENSSSCT00025035020.1">
    <property type="protein sequence ID" value="ENSSSCP00025014598.1"/>
    <property type="gene ID" value="ENSSSCG00025025921.1"/>
</dbReference>
<dbReference type="Ensembl" id="ENSSSCT00015047649.1">
    <property type="protein sequence ID" value="ENSSSCP00015018886.1"/>
    <property type="gene ID" value="ENSSSCG00015035893.1"/>
</dbReference>
<dbReference type="Proteomes" id="UP000694728">
    <property type="component" value="Unplaced"/>
</dbReference>
<dbReference type="Proteomes" id="UP000694570">
    <property type="component" value="Unplaced"/>
</dbReference>
<dbReference type="Ensembl" id="ENSSSCT00060080750.1">
    <property type="protein sequence ID" value="ENSSSCP00060034949.1"/>
    <property type="gene ID" value="ENSSSCG00060059201.1"/>
</dbReference>
<dbReference type="Ensembl" id="ENSSSCT00050108750.1">
    <property type="protein sequence ID" value="ENSSSCP00050048309.1"/>
    <property type="gene ID" value="ENSSSCG00050078839.1"/>
</dbReference>
<dbReference type="AlphaFoldDB" id="A0A8D0KKB6"/>
<dbReference type="Proteomes" id="UP000694726">
    <property type="component" value="Unplaced"/>
</dbReference>
<dbReference type="Ensembl" id="ENSSSCT00055027108.1">
    <property type="protein sequence ID" value="ENSSSCP00055021557.1"/>
    <property type="gene ID" value="ENSSSCG00055013768.1"/>
</dbReference>
<dbReference type="Proteomes" id="UP000694727">
    <property type="component" value="Unplaced"/>
</dbReference>
<sequence>HTRQKLCRDVMLEMERNPVSLGLVSKPDLVTFLQMKDPWSVNGKEKIAGKCEW</sequence>
<dbReference type="Proteomes" id="UP000694720">
    <property type="component" value="Unplaced"/>
</dbReference>
<dbReference type="Ensembl" id="ENSSSCT00035049979.1">
    <property type="protein sequence ID" value="ENSSSCP00035020001.1"/>
    <property type="gene ID" value="ENSSSCG00035037709.1"/>
</dbReference>
<dbReference type="GO" id="GO:0006355">
    <property type="term" value="P:regulation of DNA-templated transcription"/>
    <property type="evidence" value="ECO:0007669"/>
    <property type="project" value="InterPro"/>
</dbReference>
<dbReference type="InterPro" id="IPR001909">
    <property type="entry name" value="KRAB"/>
</dbReference>
<evidence type="ECO:0000313" key="2">
    <source>
        <dbReference type="Ensembl" id="ENSSSCP00040035142.1"/>
    </source>
</evidence>
<protein>
    <recommendedName>
        <fullName evidence="1">KRAB domain-containing protein</fullName>
    </recommendedName>
</protein>
<dbReference type="Proteomes" id="UP000694723">
    <property type="component" value="Unplaced"/>
</dbReference>
<dbReference type="Ensembl" id="ENSSSCT00065076087.1">
    <property type="protein sequence ID" value="ENSSSCP00065033101.1"/>
    <property type="gene ID" value="ENSSSCG00065055586.1"/>
</dbReference>
<dbReference type="Ensembl" id="ENSSSCT00030089800.1">
    <property type="protein sequence ID" value="ENSSSCP00030041411.1"/>
    <property type="gene ID" value="ENSSSCG00030064231.1"/>
</dbReference>
<reference evidence="2" key="1">
    <citation type="submission" date="2025-05" db="UniProtKB">
        <authorList>
            <consortium name="Ensembl"/>
        </authorList>
    </citation>
    <scope>IDENTIFICATION</scope>
</reference>
<proteinExistence type="predicted"/>
<dbReference type="Proteomes" id="UP000694724">
    <property type="component" value="Unplaced"/>
</dbReference>
<dbReference type="Proteomes" id="UP000694725">
    <property type="component" value="Unplaced"/>
</dbReference>
<dbReference type="Ensembl" id="ENSSSCT00040080990.1">
    <property type="protein sequence ID" value="ENSSSCP00040035142.1"/>
    <property type="gene ID" value="ENSSSCG00040059576.1"/>
</dbReference>